<feature type="chain" id="PRO_5010469421" description="DUF3551 domain-containing protein" evidence="2">
    <location>
        <begin position="20"/>
        <end position="95"/>
    </location>
</feature>
<accession>A0A1E3EH73</accession>
<reference evidence="4 6" key="2">
    <citation type="submission" date="2024-07" db="EMBL/GenBank/DDBJ databases">
        <title>Genomic Encyclopedia of Type Strains, Phase V (KMG-V): Genome sequencing to study the core and pangenomes of soil and plant-associated prokaryotes.</title>
        <authorList>
            <person name="Whitman W."/>
        </authorList>
    </citation>
    <scope>NUCLEOTIDE SEQUENCE [LARGE SCALE GENOMIC DNA]</scope>
    <source>
        <strain evidence="4 6">USDA 415</strain>
    </source>
</reference>
<evidence type="ECO:0000313" key="3">
    <source>
        <dbReference type="EMBL" id="MBP1292601.1"/>
    </source>
</evidence>
<dbReference type="Pfam" id="PF12071">
    <property type="entry name" value="DUF3551"/>
    <property type="match status" value="1"/>
</dbReference>
<dbReference type="InterPro" id="IPR021937">
    <property type="entry name" value="DUF3551"/>
</dbReference>
<dbReference type="eggNOG" id="ENOG50319AY">
    <property type="taxonomic scope" value="Bacteria"/>
</dbReference>
<feature type="region of interest" description="Disordered" evidence="1">
    <location>
        <begin position="75"/>
        <end position="95"/>
    </location>
</feature>
<organism evidence="3 5">
    <name type="scientific">Bradyrhizobium elkanii</name>
    <dbReference type="NCBI Taxonomy" id="29448"/>
    <lineage>
        <taxon>Bacteria</taxon>
        <taxon>Pseudomonadati</taxon>
        <taxon>Pseudomonadota</taxon>
        <taxon>Alphaproteobacteria</taxon>
        <taxon>Hyphomicrobiales</taxon>
        <taxon>Nitrobacteraceae</taxon>
        <taxon>Bradyrhizobium</taxon>
    </lineage>
</organism>
<name>A0A1E3EH73_BRAEL</name>
<proteinExistence type="predicted"/>
<evidence type="ECO:0000313" key="6">
    <source>
        <dbReference type="Proteomes" id="UP001565471"/>
    </source>
</evidence>
<dbReference type="Proteomes" id="UP001565471">
    <property type="component" value="Unassembled WGS sequence"/>
</dbReference>
<evidence type="ECO:0000256" key="2">
    <source>
        <dbReference type="SAM" id="SignalP"/>
    </source>
</evidence>
<evidence type="ECO:0000313" key="4">
    <source>
        <dbReference type="EMBL" id="MEY9321970.1"/>
    </source>
</evidence>
<feature type="compositionally biased region" description="Basic residues" evidence="1">
    <location>
        <begin position="84"/>
        <end position="95"/>
    </location>
</feature>
<dbReference type="GeneID" id="92950277"/>
<reference evidence="3" key="1">
    <citation type="submission" date="2021-02" db="EMBL/GenBank/DDBJ databases">
        <title>Genomic Encyclopedia of Type Strains, Phase IV (KMG-V): Genome sequencing to study the core and pangenomes of soil and plant-associated prokaryotes.</title>
        <authorList>
            <person name="Whitman W."/>
        </authorList>
    </citation>
    <scope>NUCLEOTIDE SEQUENCE</scope>
    <source>
        <strain evidence="3">USDA 406</strain>
    </source>
</reference>
<dbReference type="AlphaFoldDB" id="A0A1E3EH73"/>
<dbReference type="EMBL" id="JAFICZ010000001">
    <property type="protein sequence ID" value="MBP1292601.1"/>
    <property type="molecule type" value="Genomic_DNA"/>
</dbReference>
<dbReference type="STRING" id="29448.QU41_08570"/>
<evidence type="ECO:0008006" key="7">
    <source>
        <dbReference type="Google" id="ProtNLM"/>
    </source>
</evidence>
<dbReference type="Proteomes" id="UP000673383">
    <property type="component" value="Unassembled WGS sequence"/>
</dbReference>
<keyword evidence="6" id="KW-1185">Reference proteome</keyword>
<sequence>MRASGLAMLVLGTMTLAGAASITPASADPYDYPWCAQGPSLGYPGECAYRTYEQCLASVSGRYLYCGENPRFLFSEPPPPPPRRYQRRHRTVYPD</sequence>
<dbReference type="RefSeq" id="WP_026192015.1">
    <property type="nucleotide sequence ID" value="NZ_BJNL01000066.1"/>
</dbReference>
<evidence type="ECO:0000313" key="5">
    <source>
        <dbReference type="Proteomes" id="UP000673383"/>
    </source>
</evidence>
<protein>
    <recommendedName>
        <fullName evidence="7">DUF3551 domain-containing protein</fullName>
    </recommendedName>
</protein>
<gene>
    <name evidence="4" type="ORF">ABIF29_008769</name>
    <name evidence="3" type="ORF">JOH49_002354</name>
</gene>
<comment type="caution">
    <text evidence="3">The sequence shown here is derived from an EMBL/GenBank/DDBJ whole genome shotgun (WGS) entry which is preliminary data.</text>
</comment>
<evidence type="ECO:0000256" key="1">
    <source>
        <dbReference type="SAM" id="MobiDB-lite"/>
    </source>
</evidence>
<feature type="signal peptide" evidence="2">
    <location>
        <begin position="1"/>
        <end position="19"/>
    </location>
</feature>
<keyword evidence="2" id="KW-0732">Signal</keyword>
<dbReference type="EMBL" id="JBGBZA010000002">
    <property type="protein sequence ID" value="MEY9321970.1"/>
    <property type="molecule type" value="Genomic_DNA"/>
</dbReference>